<organism evidence="1 2">
    <name type="scientific">Hohenbuehelia grisea</name>
    <dbReference type="NCBI Taxonomy" id="104357"/>
    <lineage>
        <taxon>Eukaryota</taxon>
        <taxon>Fungi</taxon>
        <taxon>Dikarya</taxon>
        <taxon>Basidiomycota</taxon>
        <taxon>Agaricomycotina</taxon>
        <taxon>Agaricomycetes</taxon>
        <taxon>Agaricomycetidae</taxon>
        <taxon>Agaricales</taxon>
        <taxon>Pleurotineae</taxon>
        <taxon>Pleurotaceae</taxon>
        <taxon>Hohenbuehelia</taxon>
    </lineage>
</organism>
<proteinExistence type="predicted"/>
<dbReference type="Proteomes" id="UP001556367">
    <property type="component" value="Unassembled WGS sequence"/>
</dbReference>
<sequence>MRASQTDAFHHDCNESPHAAGFRALVEENVKAGVTSIVKDSVVANHFALLSKDDGGNKTIEGCTEHDPAVEVFVHGFVYDIENGEIKNLGVSVGPPGKDIPEIPFPAIT</sequence>
<name>A0ABR3JUT1_9AGAR</name>
<evidence type="ECO:0008006" key="3">
    <source>
        <dbReference type="Google" id="ProtNLM"/>
    </source>
</evidence>
<gene>
    <name evidence="1" type="ORF">HGRIS_011327</name>
</gene>
<dbReference type="SUPFAM" id="SSF53056">
    <property type="entry name" value="beta-carbonic anhydrase, cab"/>
    <property type="match status" value="1"/>
</dbReference>
<dbReference type="EMBL" id="JASNQZ010000002">
    <property type="protein sequence ID" value="KAL0959624.1"/>
    <property type="molecule type" value="Genomic_DNA"/>
</dbReference>
<evidence type="ECO:0000313" key="1">
    <source>
        <dbReference type="EMBL" id="KAL0959624.1"/>
    </source>
</evidence>
<accession>A0ABR3JUT1</accession>
<keyword evidence="2" id="KW-1185">Reference proteome</keyword>
<dbReference type="Gene3D" id="3.40.1050.10">
    <property type="entry name" value="Carbonic anhydrase"/>
    <property type="match status" value="1"/>
</dbReference>
<protein>
    <recommendedName>
        <fullName evidence="3">Carbonic anhydrase</fullName>
    </recommendedName>
</protein>
<evidence type="ECO:0000313" key="2">
    <source>
        <dbReference type="Proteomes" id="UP001556367"/>
    </source>
</evidence>
<comment type="caution">
    <text evidence="1">The sequence shown here is derived from an EMBL/GenBank/DDBJ whole genome shotgun (WGS) entry which is preliminary data.</text>
</comment>
<reference evidence="2" key="1">
    <citation type="submission" date="2024-06" db="EMBL/GenBank/DDBJ databases">
        <title>Multi-omics analyses provide insights into the biosynthesis of the anticancer antibiotic pleurotin in Hohenbuehelia grisea.</title>
        <authorList>
            <person name="Weaver J.A."/>
            <person name="Alberti F."/>
        </authorList>
    </citation>
    <scope>NUCLEOTIDE SEQUENCE [LARGE SCALE GENOMIC DNA]</scope>
    <source>
        <strain evidence="2">T-177</strain>
    </source>
</reference>
<dbReference type="InterPro" id="IPR036874">
    <property type="entry name" value="Carbonic_anhydrase_sf"/>
</dbReference>